<organism evidence="1 2">
    <name type="scientific">Vibrio phage BUCT194</name>
    <dbReference type="NCBI Taxonomy" id="2859072"/>
    <lineage>
        <taxon>Viruses</taxon>
        <taxon>Duplodnaviria</taxon>
        <taxon>Heunggongvirae</taxon>
        <taxon>Uroviricota</taxon>
        <taxon>Caudoviricetes</taxon>
        <taxon>Schitoviridae</taxon>
        <taxon>Varunavirus</taxon>
        <taxon>Varunavirus BUCT194</taxon>
    </lineage>
</organism>
<keyword evidence="2" id="KW-1185">Reference proteome</keyword>
<sequence length="83" mass="9645">MVLLEPPWLTQIKEVMPHEEALLNLKLVIDAGALWDTNRWFHAADVDDLISWSASPQGPEFWNKIWENTGSYRSLLGMVKNYF</sequence>
<evidence type="ECO:0000313" key="1">
    <source>
        <dbReference type="EMBL" id="UAW01127.1"/>
    </source>
</evidence>
<dbReference type="EMBL" id="MZ447858">
    <property type="protein sequence ID" value="UAW01127.1"/>
    <property type="molecule type" value="Genomic_DNA"/>
</dbReference>
<name>A0AAE8XF46_9CAUD</name>
<accession>A0AAE8XF46</accession>
<evidence type="ECO:0000313" key="2">
    <source>
        <dbReference type="Proteomes" id="UP000828026"/>
    </source>
</evidence>
<dbReference type="KEGG" id="vg:77933481"/>
<dbReference type="RefSeq" id="YP_010657562.1">
    <property type="nucleotide sequence ID" value="NC_070848.1"/>
</dbReference>
<dbReference type="GeneID" id="77933481"/>
<dbReference type="Proteomes" id="UP000828026">
    <property type="component" value="Segment"/>
</dbReference>
<reference evidence="1 2" key="1">
    <citation type="submission" date="2021-06" db="EMBL/GenBank/DDBJ databases">
        <authorList>
            <person name="Chen R."/>
            <person name="Qin H."/>
            <person name="He S."/>
            <person name="Han P."/>
            <person name="Xu F."/>
            <person name="Sun H."/>
            <person name="Fan H."/>
            <person name="Tong Y."/>
        </authorList>
    </citation>
    <scope>NUCLEOTIDE SEQUENCE [LARGE SCALE GENOMIC DNA]</scope>
</reference>
<protein>
    <submittedName>
        <fullName evidence="1">Uncharacterized protein</fullName>
    </submittedName>
</protein>
<proteinExistence type="predicted"/>